<sequence length="94" mass="10426">MFHISGTLSFMWVVAIANCSPVQEERISTRTTHGVSAPVVSYVNNASVSYSKRAAGNETEETVPNTTFSDTDMEYGDIVKEMVELIRTDFNNQT</sequence>
<dbReference type="Proteomes" id="UP001381693">
    <property type="component" value="Unassembled WGS sequence"/>
</dbReference>
<evidence type="ECO:0000313" key="2">
    <source>
        <dbReference type="EMBL" id="KAK7080370.1"/>
    </source>
</evidence>
<dbReference type="AlphaFoldDB" id="A0AAN8X9J6"/>
<keyword evidence="1" id="KW-0732">Signal</keyword>
<protein>
    <submittedName>
        <fullName evidence="2">Uncharacterized protein</fullName>
    </submittedName>
</protein>
<evidence type="ECO:0000313" key="3">
    <source>
        <dbReference type="Proteomes" id="UP001381693"/>
    </source>
</evidence>
<reference evidence="2 3" key="1">
    <citation type="submission" date="2023-11" db="EMBL/GenBank/DDBJ databases">
        <title>Halocaridina rubra genome assembly.</title>
        <authorList>
            <person name="Smith C."/>
        </authorList>
    </citation>
    <scope>NUCLEOTIDE SEQUENCE [LARGE SCALE GENOMIC DNA]</scope>
    <source>
        <strain evidence="2">EP-1</strain>
        <tissue evidence="2">Whole</tissue>
    </source>
</reference>
<comment type="caution">
    <text evidence="2">The sequence shown here is derived from an EMBL/GenBank/DDBJ whole genome shotgun (WGS) entry which is preliminary data.</text>
</comment>
<name>A0AAN8X9J6_HALRR</name>
<feature type="signal peptide" evidence="1">
    <location>
        <begin position="1"/>
        <end position="17"/>
    </location>
</feature>
<keyword evidence="3" id="KW-1185">Reference proteome</keyword>
<evidence type="ECO:0000256" key="1">
    <source>
        <dbReference type="SAM" id="SignalP"/>
    </source>
</evidence>
<feature type="chain" id="PRO_5042988923" evidence="1">
    <location>
        <begin position="18"/>
        <end position="94"/>
    </location>
</feature>
<proteinExistence type="predicted"/>
<dbReference type="EMBL" id="JAXCGZ010005964">
    <property type="protein sequence ID" value="KAK7080370.1"/>
    <property type="molecule type" value="Genomic_DNA"/>
</dbReference>
<gene>
    <name evidence="2" type="ORF">SK128_005144</name>
</gene>
<accession>A0AAN8X9J6</accession>
<organism evidence="2 3">
    <name type="scientific">Halocaridina rubra</name>
    <name type="common">Hawaiian red shrimp</name>
    <dbReference type="NCBI Taxonomy" id="373956"/>
    <lineage>
        <taxon>Eukaryota</taxon>
        <taxon>Metazoa</taxon>
        <taxon>Ecdysozoa</taxon>
        <taxon>Arthropoda</taxon>
        <taxon>Crustacea</taxon>
        <taxon>Multicrustacea</taxon>
        <taxon>Malacostraca</taxon>
        <taxon>Eumalacostraca</taxon>
        <taxon>Eucarida</taxon>
        <taxon>Decapoda</taxon>
        <taxon>Pleocyemata</taxon>
        <taxon>Caridea</taxon>
        <taxon>Atyoidea</taxon>
        <taxon>Atyidae</taxon>
        <taxon>Halocaridina</taxon>
    </lineage>
</organism>